<name>A0A645A5Y3_9ZZZZ</name>
<evidence type="ECO:0000313" key="2">
    <source>
        <dbReference type="EMBL" id="MPM45164.1"/>
    </source>
</evidence>
<evidence type="ECO:0000256" key="1">
    <source>
        <dbReference type="SAM" id="MobiDB-lite"/>
    </source>
</evidence>
<dbReference type="AlphaFoldDB" id="A0A645A5Y3"/>
<dbReference type="EMBL" id="VSSQ01010763">
    <property type="protein sequence ID" value="MPM45164.1"/>
    <property type="molecule type" value="Genomic_DNA"/>
</dbReference>
<organism evidence="2">
    <name type="scientific">bioreactor metagenome</name>
    <dbReference type="NCBI Taxonomy" id="1076179"/>
    <lineage>
        <taxon>unclassified sequences</taxon>
        <taxon>metagenomes</taxon>
        <taxon>ecological metagenomes</taxon>
    </lineage>
</organism>
<feature type="compositionally biased region" description="Acidic residues" evidence="1">
    <location>
        <begin position="110"/>
        <end position="119"/>
    </location>
</feature>
<gene>
    <name evidence="2" type="ORF">SDC9_91850</name>
</gene>
<reference evidence="2" key="1">
    <citation type="submission" date="2019-08" db="EMBL/GenBank/DDBJ databases">
        <authorList>
            <person name="Kucharzyk K."/>
            <person name="Murdoch R.W."/>
            <person name="Higgins S."/>
            <person name="Loffler F."/>
        </authorList>
    </citation>
    <scope>NUCLEOTIDE SEQUENCE</scope>
</reference>
<feature type="region of interest" description="Disordered" evidence="1">
    <location>
        <begin position="30"/>
        <end position="120"/>
    </location>
</feature>
<comment type="caution">
    <text evidence="2">The sequence shown here is derived from an EMBL/GenBank/DDBJ whole genome shotgun (WGS) entry which is preliminary data.</text>
</comment>
<accession>A0A645A5Y3</accession>
<protein>
    <submittedName>
        <fullName evidence="2">Uncharacterized protein</fullName>
    </submittedName>
</protein>
<proteinExistence type="predicted"/>
<sequence>MRVGEELPRPGEDPLLGAAQPVVQVGFGAAVGDPVADPEGPLRSRAGVDALSVADDLGPHERLHPVHPGGPQFERASEAFLGPGPPADPVAGLVDLHPDAAGLQLPGGDEPGEAGSDDGDCAHCCSSFLTVVGVAGPTPGAS</sequence>